<feature type="transmembrane region" description="Helical" evidence="2">
    <location>
        <begin position="142"/>
        <end position="166"/>
    </location>
</feature>
<name>A0A0B2VCA8_TOXCA</name>
<dbReference type="STRING" id="6265.A0A0B2VCA8"/>
<dbReference type="InterPro" id="IPR003124">
    <property type="entry name" value="WH2_dom"/>
</dbReference>
<feature type="region of interest" description="Disordered" evidence="1">
    <location>
        <begin position="1"/>
        <end position="38"/>
    </location>
</feature>
<dbReference type="AlphaFoldDB" id="A0A0B2VCA8"/>
<evidence type="ECO:0000256" key="1">
    <source>
        <dbReference type="SAM" id="MobiDB-lite"/>
    </source>
</evidence>
<organism evidence="4 5">
    <name type="scientific">Toxocara canis</name>
    <name type="common">Canine roundworm</name>
    <dbReference type="NCBI Taxonomy" id="6265"/>
    <lineage>
        <taxon>Eukaryota</taxon>
        <taxon>Metazoa</taxon>
        <taxon>Ecdysozoa</taxon>
        <taxon>Nematoda</taxon>
        <taxon>Chromadorea</taxon>
        <taxon>Rhabditida</taxon>
        <taxon>Spirurina</taxon>
        <taxon>Ascaridomorpha</taxon>
        <taxon>Ascaridoidea</taxon>
        <taxon>Toxocaridae</taxon>
        <taxon>Toxocara</taxon>
    </lineage>
</organism>
<dbReference type="Gene3D" id="6.10.280.150">
    <property type="match status" value="1"/>
</dbReference>
<keyword evidence="2" id="KW-0812">Transmembrane</keyword>
<dbReference type="PROSITE" id="PS51082">
    <property type="entry name" value="WH2"/>
    <property type="match status" value="1"/>
</dbReference>
<keyword evidence="2" id="KW-1133">Transmembrane helix</keyword>
<evidence type="ECO:0000313" key="4">
    <source>
        <dbReference type="EMBL" id="KHN79109.1"/>
    </source>
</evidence>
<proteinExistence type="predicted"/>
<comment type="caution">
    <text evidence="4">The sequence shown here is derived from an EMBL/GenBank/DDBJ whole genome shotgun (WGS) entry which is preliminary data.</text>
</comment>
<feature type="domain" description="WH2" evidence="3">
    <location>
        <begin position="40"/>
        <end position="57"/>
    </location>
</feature>
<feature type="compositionally biased region" description="Pro residues" evidence="1">
    <location>
        <begin position="1"/>
        <end position="11"/>
    </location>
</feature>
<keyword evidence="5" id="KW-1185">Reference proteome</keyword>
<dbReference type="Proteomes" id="UP000031036">
    <property type="component" value="Unassembled WGS sequence"/>
</dbReference>
<evidence type="ECO:0000313" key="5">
    <source>
        <dbReference type="Proteomes" id="UP000031036"/>
    </source>
</evidence>
<protein>
    <recommendedName>
        <fullName evidence="3">WH2 domain-containing protein</fullName>
    </recommendedName>
</protein>
<dbReference type="EMBL" id="JPKZ01001948">
    <property type="protein sequence ID" value="KHN79109.1"/>
    <property type="molecule type" value="Genomic_DNA"/>
</dbReference>
<keyword evidence="2" id="KW-0472">Membrane</keyword>
<evidence type="ECO:0000256" key="2">
    <source>
        <dbReference type="SAM" id="Phobius"/>
    </source>
</evidence>
<sequence>MPPPPPAPPTAPQSAVVGSFANATATDEPKADKTAVEQTTRSNLLAEIQSGIKLKQVQRKEQAAEEKAAAEANDVAAILRRRMEHVLGNSDSNTDSQCVAMSRELMLSCLKALKKSVCGSLTGMLAHDSAAYCARRIEDVCFAAYMSQVSLLILAMLSDCFLFGMYRHV</sequence>
<gene>
    <name evidence="4" type="ORF">Tcan_11149</name>
</gene>
<accession>A0A0B2VCA8</accession>
<evidence type="ECO:0000259" key="3">
    <source>
        <dbReference type="PROSITE" id="PS51082"/>
    </source>
</evidence>
<dbReference type="OrthoDB" id="5877812at2759"/>
<reference evidence="4 5" key="1">
    <citation type="submission" date="2014-11" db="EMBL/GenBank/DDBJ databases">
        <title>Genetic blueprint of the zoonotic pathogen Toxocara canis.</title>
        <authorList>
            <person name="Zhu X.-Q."/>
            <person name="Korhonen P.K."/>
            <person name="Cai H."/>
            <person name="Young N.D."/>
            <person name="Nejsum P."/>
            <person name="von Samson-Himmelstjerna G."/>
            <person name="Boag P.R."/>
            <person name="Tan P."/>
            <person name="Li Q."/>
            <person name="Min J."/>
            <person name="Yang Y."/>
            <person name="Wang X."/>
            <person name="Fang X."/>
            <person name="Hall R.S."/>
            <person name="Hofmann A."/>
            <person name="Sternberg P.W."/>
            <person name="Jex A.R."/>
            <person name="Gasser R.B."/>
        </authorList>
    </citation>
    <scope>NUCLEOTIDE SEQUENCE [LARGE SCALE GENOMIC DNA]</scope>
    <source>
        <strain evidence="4">PN_DK_2014</strain>
    </source>
</reference>
<dbReference type="GO" id="GO:0003779">
    <property type="term" value="F:actin binding"/>
    <property type="evidence" value="ECO:0007669"/>
    <property type="project" value="InterPro"/>
</dbReference>